<dbReference type="InterPro" id="IPR035906">
    <property type="entry name" value="MetI-like_sf"/>
</dbReference>
<proteinExistence type="inferred from homology"/>
<evidence type="ECO:0000256" key="7">
    <source>
        <dbReference type="RuleBase" id="RU363032"/>
    </source>
</evidence>
<evidence type="ECO:0000256" key="5">
    <source>
        <dbReference type="ARBA" id="ARBA00022989"/>
    </source>
</evidence>
<dbReference type="CDD" id="cd06261">
    <property type="entry name" value="TM_PBP2"/>
    <property type="match status" value="1"/>
</dbReference>
<dbReference type="PANTHER" id="PTHR43163">
    <property type="entry name" value="DIPEPTIDE TRANSPORT SYSTEM PERMEASE PROTEIN DPPB-RELATED"/>
    <property type="match status" value="1"/>
</dbReference>
<evidence type="ECO:0000259" key="8">
    <source>
        <dbReference type="PROSITE" id="PS50928"/>
    </source>
</evidence>
<dbReference type="OrthoDB" id="7834831at2"/>
<evidence type="ECO:0000256" key="3">
    <source>
        <dbReference type="ARBA" id="ARBA00022475"/>
    </source>
</evidence>
<feature type="transmembrane region" description="Helical" evidence="7">
    <location>
        <begin position="306"/>
        <end position="329"/>
    </location>
</feature>
<feature type="transmembrane region" description="Helical" evidence="7">
    <location>
        <begin position="137"/>
        <end position="162"/>
    </location>
</feature>
<dbReference type="PROSITE" id="PS50928">
    <property type="entry name" value="ABC_TM1"/>
    <property type="match status" value="1"/>
</dbReference>
<comment type="subcellular location">
    <subcellularLocation>
        <location evidence="1 7">Cell membrane</location>
        <topology evidence="1 7">Multi-pass membrane protein</topology>
    </subcellularLocation>
</comment>
<feature type="domain" description="ABC transmembrane type-1" evidence="8">
    <location>
        <begin position="98"/>
        <end position="329"/>
    </location>
</feature>
<evidence type="ECO:0000256" key="6">
    <source>
        <dbReference type="ARBA" id="ARBA00023136"/>
    </source>
</evidence>
<dbReference type="GO" id="GO:0005886">
    <property type="term" value="C:plasma membrane"/>
    <property type="evidence" value="ECO:0007669"/>
    <property type="project" value="UniProtKB-SubCell"/>
</dbReference>
<feature type="transmembrane region" description="Helical" evidence="7">
    <location>
        <begin position="7"/>
        <end position="29"/>
    </location>
</feature>
<dbReference type="Pfam" id="PF00528">
    <property type="entry name" value="BPD_transp_1"/>
    <property type="match status" value="1"/>
</dbReference>
<dbReference type="Pfam" id="PF19300">
    <property type="entry name" value="BPD_transp_1_N"/>
    <property type="match status" value="1"/>
</dbReference>
<comment type="caution">
    <text evidence="9">The sequence shown here is derived from an EMBL/GenBank/DDBJ whole genome shotgun (WGS) entry which is preliminary data.</text>
</comment>
<dbReference type="Gene3D" id="1.10.3720.10">
    <property type="entry name" value="MetI-like"/>
    <property type="match status" value="1"/>
</dbReference>
<dbReference type="GO" id="GO:0071916">
    <property type="term" value="F:dipeptide transmembrane transporter activity"/>
    <property type="evidence" value="ECO:0007669"/>
    <property type="project" value="TreeGrafter"/>
</dbReference>
<feature type="transmembrane region" description="Helical" evidence="7">
    <location>
        <begin position="260"/>
        <end position="286"/>
    </location>
</feature>
<evidence type="ECO:0000313" key="10">
    <source>
        <dbReference type="Proteomes" id="UP000245765"/>
    </source>
</evidence>
<feature type="transmembrane region" description="Helical" evidence="7">
    <location>
        <begin position="104"/>
        <end position="125"/>
    </location>
</feature>
<reference evidence="10" key="1">
    <citation type="submission" date="2018-05" db="EMBL/GenBank/DDBJ databases">
        <authorList>
            <person name="Du Z."/>
            <person name="Wang X."/>
        </authorList>
    </citation>
    <scope>NUCLEOTIDE SEQUENCE [LARGE SCALE GENOMIC DNA]</scope>
    <source>
        <strain evidence="10">CQN31</strain>
    </source>
</reference>
<protein>
    <submittedName>
        <fullName evidence="9">ABC transporter permease</fullName>
    </submittedName>
</protein>
<dbReference type="PANTHER" id="PTHR43163:SF8">
    <property type="entry name" value="D,D-DIPEPTIDE TRANSPORT SYSTEM PERMEASE PROTEIN DDPB-RELATED"/>
    <property type="match status" value="1"/>
</dbReference>
<organism evidence="9 10">
    <name type="scientific">Falsiroseomonas bella</name>
    <dbReference type="NCBI Taxonomy" id="2184016"/>
    <lineage>
        <taxon>Bacteria</taxon>
        <taxon>Pseudomonadati</taxon>
        <taxon>Pseudomonadota</taxon>
        <taxon>Alphaproteobacteria</taxon>
        <taxon>Acetobacterales</taxon>
        <taxon>Roseomonadaceae</taxon>
        <taxon>Falsiroseomonas</taxon>
    </lineage>
</organism>
<evidence type="ECO:0000313" key="9">
    <source>
        <dbReference type="EMBL" id="PWS35933.1"/>
    </source>
</evidence>
<keyword evidence="5 7" id="KW-1133">Transmembrane helix</keyword>
<dbReference type="InterPro" id="IPR045621">
    <property type="entry name" value="BPD_transp_1_N"/>
</dbReference>
<comment type="similarity">
    <text evidence="7">Belongs to the binding-protein-dependent transport system permease family.</text>
</comment>
<dbReference type="SUPFAM" id="SSF161098">
    <property type="entry name" value="MetI-like"/>
    <property type="match status" value="1"/>
</dbReference>
<keyword evidence="6 7" id="KW-0472">Membrane</keyword>
<sequence>MKGRLRALAATAASVPITLFGLVLVTFLIGRVMPLDPVLAIVGDRAPQEVVERVRVELGLDRSLPEQFLRYLGQLAQGDLGRSVMTSNLVTQDIARFLPATFELATVAILLATLIGVPLGVAAAARQGSWLDQSVRVVCIAGHSLPVFVLGLASLLVFYAWLGLAPGPGRQGVYFQDMVEVRTGLLTVDAALAGDWPALRDALAHLAQPAGVLAAFSVAYIARMTRAFMLAELQSEYVTTARAKGLTEARIIWRHAFRNTAVPLVTVLALTYAGLLEGAVLTETIFAWPGLGQYLTASLLNADMNAVLGATLVVGLIYVAFNLLADALYRLLDPRTR</sequence>
<dbReference type="AlphaFoldDB" id="A0A317FBR3"/>
<accession>A0A317FBR3</accession>
<dbReference type="InterPro" id="IPR000515">
    <property type="entry name" value="MetI-like"/>
</dbReference>
<keyword evidence="10" id="KW-1185">Reference proteome</keyword>
<evidence type="ECO:0000256" key="4">
    <source>
        <dbReference type="ARBA" id="ARBA00022692"/>
    </source>
</evidence>
<name>A0A317FBR3_9PROT</name>
<dbReference type="Proteomes" id="UP000245765">
    <property type="component" value="Unassembled WGS sequence"/>
</dbReference>
<keyword evidence="3" id="KW-1003">Cell membrane</keyword>
<keyword evidence="2 7" id="KW-0813">Transport</keyword>
<feature type="transmembrane region" description="Helical" evidence="7">
    <location>
        <begin position="202"/>
        <end position="222"/>
    </location>
</feature>
<gene>
    <name evidence="9" type="ORF">DFH01_20445</name>
</gene>
<dbReference type="EMBL" id="QGNA01000004">
    <property type="protein sequence ID" value="PWS35933.1"/>
    <property type="molecule type" value="Genomic_DNA"/>
</dbReference>
<keyword evidence="4 7" id="KW-0812">Transmembrane</keyword>
<evidence type="ECO:0000256" key="1">
    <source>
        <dbReference type="ARBA" id="ARBA00004651"/>
    </source>
</evidence>
<evidence type="ECO:0000256" key="2">
    <source>
        <dbReference type="ARBA" id="ARBA00022448"/>
    </source>
</evidence>